<feature type="domain" description="G-protein coupled receptors family 1 profile" evidence="12">
    <location>
        <begin position="388"/>
        <end position="940"/>
    </location>
</feature>
<feature type="transmembrane region" description="Helical" evidence="11">
    <location>
        <begin position="921"/>
        <end position="943"/>
    </location>
</feature>
<dbReference type="PRINTS" id="PR00237">
    <property type="entry name" value="GPCRRHODOPSN"/>
</dbReference>
<keyword evidence="13" id="KW-1185">Reference proteome</keyword>
<dbReference type="GO" id="GO:0007210">
    <property type="term" value="P:serotonin receptor signaling pathway"/>
    <property type="evidence" value="ECO:0007669"/>
    <property type="project" value="TreeGrafter"/>
</dbReference>
<evidence type="ECO:0000256" key="3">
    <source>
        <dbReference type="ARBA" id="ARBA00022475"/>
    </source>
</evidence>
<dbReference type="SMART" id="SM01381">
    <property type="entry name" value="7TM_GPCR_Srsx"/>
    <property type="match status" value="1"/>
</dbReference>
<dbReference type="FunFam" id="1.20.1070.10:FF:000367">
    <property type="entry name" value="Serotonin receptor 5-HT2 subtype"/>
    <property type="match status" value="1"/>
</dbReference>
<feature type="transmembrane region" description="Helical" evidence="11">
    <location>
        <begin position="408"/>
        <end position="434"/>
    </location>
</feature>
<proteinExistence type="inferred from homology"/>
<feature type="transmembrane region" description="Helical" evidence="11">
    <location>
        <begin position="446"/>
        <end position="471"/>
    </location>
</feature>
<feature type="transmembrane region" description="Helical" evidence="11">
    <location>
        <begin position="532"/>
        <end position="553"/>
    </location>
</feature>
<dbReference type="PANTHER" id="PTHR24247:SF228">
    <property type="entry name" value="5-HYDROXYTRYPTAMINE (SEROTONIN) RECEPTOR 2A, ISOFORM B"/>
    <property type="match status" value="1"/>
</dbReference>
<keyword evidence="4 11" id="KW-0812">Transmembrane</keyword>
<dbReference type="PANTHER" id="PTHR24247">
    <property type="entry name" value="5-HYDROXYTRYPTAMINE RECEPTOR"/>
    <property type="match status" value="1"/>
</dbReference>
<keyword evidence="5 11" id="KW-1133">Transmembrane helix</keyword>
<evidence type="ECO:0000256" key="2">
    <source>
        <dbReference type="ARBA" id="ARBA00010663"/>
    </source>
</evidence>
<dbReference type="PROSITE" id="PS50262">
    <property type="entry name" value="G_PROTEIN_RECEP_F1_2"/>
    <property type="match status" value="1"/>
</dbReference>
<evidence type="ECO:0000256" key="7">
    <source>
        <dbReference type="ARBA" id="ARBA00023136"/>
    </source>
</evidence>
<dbReference type="AlphaFoldDB" id="A0A9C6E0E9"/>
<dbReference type="SUPFAM" id="SSF81321">
    <property type="entry name" value="Family A G protein-coupled receptor-like"/>
    <property type="match status" value="1"/>
</dbReference>
<dbReference type="GO" id="GO:0051378">
    <property type="term" value="F:serotonin binding"/>
    <property type="evidence" value="ECO:0007669"/>
    <property type="project" value="TreeGrafter"/>
</dbReference>
<evidence type="ECO:0000256" key="11">
    <source>
        <dbReference type="SAM" id="Phobius"/>
    </source>
</evidence>
<dbReference type="FunFam" id="1.20.1070.10:FF:000523">
    <property type="entry name" value="5-hydroxytryptamine receptor 2B"/>
    <property type="match status" value="1"/>
</dbReference>
<evidence type="ECO:0000313" key="14">
    <source>
        <dbReference type="RefSeq" id="XP_037898892.1"/>
    </source>
</evidence>
<dbReference type="GO" id="GO:0045202">
    <property type="term" value="C:synapse"/>
    <property type="evidence" value="ECO:0007669"/>
    <property type="project" value="GOC"/>
</dbReference>
<dbReference type="GO" id="GO:0030425">
    <property type="term" value="C:dendrite"/>
    <property type="evidence" value="ECO:0007669"/>
    <property type="project" value="TreeGrafter"/>
</dbReference>
<evidence type="ECO:0000256" key="6">
    <source>
        <dbReference type="ARBA" id="ARBA00023040"/>
    </source>
</evidence>
<dbReference type="Gene3D" id="1.20.1070.10">
    <property type="entry name" value="Rhodopsin 7-helix transmembrane proteins"/>
    <property type="match status" value="2"/>
</dbReference>
<evidence type="ECO:0000256" key="4">
    <source>
        <dbReference type="ARBA" id="ARBA00022692"/>
    </source>
</evidence>
<organism evidence="13 14">
    <name type="scientific">Glossina fuscipes</name>
    <dbReference type="NCBI Taxonomy" id="7396"/>
    <lineage>
        <taxon>Eukaryota</taxon>
        <taxon>Metazoa</taxon>
        <taxon>Ecdysozoa</taxon>
        <taxon>Arthropoda</taxon>
        <taxon>Hexapoda</taxon>
        <taxon>Insecta</taxon>
        <taxon>Pterygota</taxon>
        <taxon>Neoptera</taxon>
        <taxon>Endopterygota</taxon>
        <taxon>Diptera</taxon>
        <taxon>Brachycera</taxon>
        <taxon>Muscomorpha</taxon>
        <taxon>Hippoboscoidea</taxon>
        <taxon>Glossinidae</taxon>
        <taxon>Glossina</taxon>
    </lineage>
</organism>
<keyword evidence="9 14" id="KW-0675">Receptor</keyword>
<keyword evidence="10" id="KW-0807">Transducer</keyword>
<dbReference type="RefSeq" id="XP_037898892.1">
    <property type="nucleotide sequence ID" value="XM_038042964.1"/>
</dbReference>
<evidence type="ECO:0000256" key="1">
    <source>
        <dbReference type="ARBA" id="ARBA00004651"/>
    </source>
</evidence>
<feature type="transmembrane region" description="Helical" evidence="11">
    <location>
        <begin position="492"/>
        <end position="512"/>
    </location>
</feature>
<name>A0A9C6E0E9_9MUSC</name>
<comment type="subcellular location">
    <subcellularLocation>
        <location evidence="1">Cell membrane</location>
        <topology evidence="1">Multi-pass membrane protein</topology>
    </subcellularLocation>
</comment>
<evidence type="ECO:0000256" key="9">
    <source>
        <dbReference type="ARBA" id="ARBA00023170"/>
    </source>
</evidence>
<dbReference type="InterPro" id="IPR000276">
    <property type="entry name" value="GPCR_Rhodpsn"/>
</dbReference>
<feature type="transmembrane region" description="Helical" evidence="11">
    <location>
        <begin position="887"/>
        <end position="909"/>
    </location>
</feature>
<evidence type="ECO:0000259" key="12">
    <source>
        <dbReference type="PROSITE" id="PS50262"/>
    </source>
</evidence>
<comment type="similarity">
    <text evidence="2">Belongs to the G-protein coupled receptor 1 family.</text>
</comment>
<dbReference type="GO" id="GO:0030594">
    <property type="term" value="F:neurotransmitter receptor activity"/>
    <property type="evidence" value="ECO:0007669"/>
    <property type="project" value="TreeGrafter"/>
</dbReference>
<dbReference type="GO" id="GO:0007187">
    <property type="term" value="P:G protein-coupled receptor signaling pathway, coupled to cyclic nucleotide second messenger"/>
    <property type="evidence" value="ECO:0007669"/>
    <property type="project" value="TreeGrafter"/>
</dbReference>
<sequence length="1038" mass="116686">MDLNEKRVMGRTSTTICATIPASERSELLCKSYCTNNVNECKWWHSGEGRENDWISNMKQQSDGRQINQIYFKTLQFEESAKIPVKPVRRDAQPTNFKQTFLRIHKTFESTSKSKLYNCRKFNDSMTTILEQTKINSSELLFQADNETILRSDDTGIRSSITYNSQQSLPSMDQYCFTNVKLIMNNPFKGRENFQLHIKDAKNLMSKEFYQQVENYNSLGCNNSHLREVQSKSRCEPRRKYISLFCEQSLTTKPSSTVINTIKCFLQSLPKTVASTTHDWLPALSNLNTTTLSSSTPISINSQESRVLSNTYTNSVMMSSWTENAYSWYLAATNSTINLSSDNLLLPLVTGVTFVNTSISNDLISHSPKGFDWSFLFVTFFIFAGGVGNILVCLAVALDRRLQNVTNYFLFSLAIADLLVSLFVMPMGAIPTFLGYWPLGLTWCNIYVTCDVLACSSSILHMCFISLGRYLGIRNPLGSRHRSTKRLAGMKIAIVWLMAMIVSSSITVLGLVNEKNIMPQVNVCVINNRAFFVFGSLVAFYAPMVMMIITYALTIPLLRKKARFAAENLESDLFRRLGARFLARHPQQQQTQCYSFDSNNTFKKYEIVTNHNCNFNNKYEKHHLQCQQIYANRCLSAVLVDGDNNGTGRGESSDSDVARISSSHKKYLRYDSPSATFTSLKPLVLNKADIQTSTSLLQSQPTTQQLNNLRRMHAGNANLMDSHLNERTLVNVNRQSTRLDFSIGSIGDSDGNVNNKNSFTQVPRVMRSSLCETKLSLHGNELKDNDQTNTQIKETVPISTLTGDKTVSAVVSQRLDQAYQTQQLNKQCEQNIHTNSDITHCRKLKSFKLNVNKVATPKLHLRFLNNRNKRNSLSANAVATEQKATKVLGLVFFTFVLCWSPFFILNIVFAACPDCEVHGQIVNTCLWLGYVSSTINPIIYTIFNRTFRAAFIRLLKCNCERTARATRFRSANQGRTDLSVCAPSALPLAISFEGAPLMAAAAAGETSASSTSISLTTYATTASLSDFRSTCNIKDDKC</sequence>
<dbReference type="GO" id="GO:0007268">
    <property type="term" value="P:chemical synaptic transmission"/>
    <property type="evidence" value="ECO:0007669"/>
    <property type="project" value="TreeGrafter"/>
</dbReference>
<dbReference type="Pfam" id="PF00001">
    <property type="entry name" value="7tm_1"/>
    <property type="match status" value="1"/>
</dbReference>
<dbReference type="GeneID" id="119643583"/>
<evidence type="ECO:0000256" key="10">
    <source>
        <dbReference type="ARBA" id="ARBA00023224"/>
    </source>
</evidence>
<evidence type="ECO:0000313" key="13">
    <source>
        <dbReference type="Proteomes" id="UP000092443"/>
    </source>
</evidence>
<keyword evidence="7 11" id="KW-0472">Membrane</keyword>
<dbReference type="Proteomes" id="UP000092443">
    <property type="component" value="Unplaced"/>
</dbReference>
<protein>
    <submittedName>
        <fullName evidence="14">Muscarinic acetylcholine receptor M3 isoform X1</fullName>
    </submittedName>
</protein>
<dbReference type="InterPro" id="IPR017452">
    <property type="entry name" value="GPCR_Rhodpsn_7TM"/>
</dbReference>
<keyword evidence="3" id="KW-1003">Cell membrane</keyword>
<dbReference type="GO" id="GO:0005886">
    <property type="term" value="C:plasma membrane"/>
    <property type="evidence" value="ECO:0007669"/>
    <property type="project" value="UniProtKB-SubCell"/>
</dbReference>
<keyword evidence="6" id="KW-0297">G-protein coupled receptor</keyword>
<evidence type="ECO:0000256" key="8">
    <source>
        <dbReference type="ARBA" id="ARBA00023157"/>
    </source>
</evidence>
<feature type="transmembrane region" description="Helical" evidence="11">
    <location>
        <begin position="373"/>
        <end position="396"/>
    </location>
</feature>
<keyword evidence="8" id="KW-1015">Disulfide bond</keyword>
<dbReference type="GO" id="GO:0004993">
    <property type="term" value="F:G protein-coupled serotonin receptor activity"/>
    <property type="evidence" value="ECO:0007669"/>
    <property type="project" value="TreeGrafter"/>
</dbReference>
<gene>
    <name evidence="14" type="primary">LOC119643583</name>
</gene>
<reference evidence="14" key="1">
    <citation type="submission" date="2025-08" db="UniProtKB">
        <authorList>
            <consortium name="RefSeq"/>
        </authorList>
    </citation>
    <scope>IDENTIFICATION</scope>
    <source>
        <tissue evidence="14">Whole body pupa</tissue>
    </source>
</reference>
<accession>A0A9C6E0E9</accession>
<dbReference type="KEGG" id="gfs:119643583"/>
<evidence type="ECO:0000256" key="5">
    <source>
        <dbReference type="ARBA" id="ARBA00022989"/>
    </source>
</evidence>